<sequence length="396" mass="44124">MEIKNRDEFDLFVVVNQEGGSNEVEASVEPVGVDCGGHEGENIDEGVDNESGGNGHESGGNEESMYAAATVEESDDTSVSLVSSDNDHTSGYKYDDHCEAENLSDEEFCSDPMKGKLSRDACVVHGGFGDKIKLEQGMIFTDIVAFRDALMEYVIQEGFKIMKLRNERVRVIAHCAVKDYPWRVHASILGSVVTLQSEANDDESIPATPMFKKFFLGLSALGDEFVEGCSPFLGFDECHLKGPFGGVLLTAIGLDENNELYPVAFVVAESECKESWMFFFENLANMLDGFSPDLPWTFMSDRQKASSKKEAKEVIAPNVVKLLNNVREESRKCSLLMVGEREYEVNDVNVHCIVNLRKRTCDCKFWEIVGIPCRHAALGIAHRREEIENYTDVRFS</sequence>
<dbReference type="EMBL" id="JACGWN010000009">
    <property type="protein sequence ID" value="KAL0434473.1"/>
    <property type="molecule type" value="Genomic_DNA"/>
</dbReference>
<dbReference type="AlphaFoldDB" id="A0AAW2VYM7"/>
<gene>
    <name evidence="7" type="ORF">Slati_2781600</name>
</gene>
<dbReference type="PROSITE" id="PS50966">
    <property type="entry name" value="ZF_SWIM"/>
    <property type="match status" value="1"/>
</dbReference>
<accession>A0AAW2VYM7</accession>
<reference evidence="7" key="1">
    <citation type="submission" date="2020-06" db="EMBL/GenBank/DDBJ databases">
        <authorList>
            <person name="Li T."/>
            <person name="Hu X."/>
            <person name="Zhang T."/>
            <person name="Song X."/>
            <person name="Zhang H."/>
            <person name="Dai N."/>
            <person name="Sheng W."/>
            <person name="Hou X."/>
            <person name="Wei L."/>
        </authorList>
    </citation>
    <scope>NUCLEOTIDE SEQUENCE</scope>
    <source>
        <strain evidence="7">KEN1</strain>
        <tissue evidence="7">Leaf</tissue>
    </source>
</reference>
<reference evidence="7" key="2">
    <citation type="journal article" date="2024" name="Plant">
        <title>Genomic evolution and insights into agronomic trait innovations of Sesamum species.</title>
        <authorList>
            <person name="Miao H."/>
            <person name="Wang L."/>
            <person name="Qu L."/>
            <person name="Liu H."/>
            <person name="Sun Y."/>
            <person name="Le M."/>
            <person name="Wang Q."/>
            <person name="Wei S."/>
            <person name="Zheng Y."/>
            <person name="Lin W."/>
            <person name="Duan Y."/>
            <person name="Cao H."/>
            <person name="Xiong S."/>
            <person name="Wang X."/>
            <person name="Wei L."/>
            <person name="Li C."/>
            <person name="Ma Q."/>
            <person name="Ju M."/>
            <person name="Zhao R."/>
            <person name="Li G."/>
            <person name="Mu C."/>
            <person name="Tian Q."/>
            <person name="Mei H."/>
            <person name="Zhang T."/>
            <person name="Gao T."/>
            <person name="Zhang H."/>
        </authorList>
    </citation>
    <scope>NUCLEOTIDE SEQUENCE</scope>
    <source>
        <strain evidence="7">KEN1</strain>
    </source>
</reference>
<dbReference type="InterPro" id="IPR004332">
    <property type="entry name" value="Transposase_MuDR"/>
</dbReference>
<evidence type="ECO:0000259" key="6">
    <source>
        <dbReference type="PROSITE" id="PS50966"/>
    </source>
</evidence>
<evidence type="ECO:0000256" key="3">
    <source>
        <dbReference type="ARBA" id="ARBA00022833"/>
    </source>
</evidence>
<dbReference type="SMART" id="SM00575">
    <property type="entry name" value="ZnF_PMZ"/>
    <property type="match status" value="1"/>
</dbReference>
<dbReference type="GO" id="GO:0008270">
    <property type="term" value="F:zinc ion binding"/>
    <property type="evidence" value="ECO:0007669"/>
    <property type="project" value="UniProtKB-KW"/>
</dbReference>
<dbReference type="Pfam" id="PF10551">
    <property type="entry name" value="MULE"/>
    <property type="match status" value="1"/>
</dbReference>
<dbReference type="InterPro" id="IPR018289">
    <property type="entry name" value="MULE_transposase_dom"/>
</dbReference>
<keyword evidence="1" id="KW-0479">Metal-binding</keyword>
<protein>
    <recommendedName>
        <fullName evidence="6">SWIM-type domain-containing protein</fullName>
    </recommendedName>
</protein>
<feature type="region of interest" description="Disordered" evidence="5">
    <location>
        <begin position="18"/>
        <end position="62"/>
    </location>
</feature>
<proteinExistence type="predicted"/>
<keyword evidence="3" id="KW-0862">Zinc</keyword>
<evidence type="ECO:0000256" key="1">
    <source>
        <dbReference type="ARBA" id="ARBA00022723"/>
    </source>
</evidence>
<evidence type="ECO:0000313" key="7">
    <source>
        <dbReference type="EMBL" id="KAL0434473.1"/>
    </source>
</evidence>
<dbReference type="PANTHER" id="PTHR31973">
    <property type="entry name" value="POLYPROTEIN, PUTATIVE-RELATED"/>
    <property type="match status" value="1"/>
</dbReference>
<dbReference type="Pfam" id="PF04434">
    <property type="entry name" value="SWIM"/>
    <property type="match status" value="1"/>
</dbReference>
<evidence type="ECO:0000256" key="2">
    <source>
        <dbReference type="ARBA" id="ARBA00022771"/>
    </source>
</evidence>
<dbReference type="PANTHER" id="PTHR31973:SF187">
    <property type="entry name" value="MUTATOR TRANSPOSASE MUDRA PROTEIN"/>
    <property type="match status" value="1"/>
</dbReference>
<evidence type="ECO:0000256" key="4">
    <source>
        <dbReference type="PROSITE-ProRule" id="PRU00325"/>
    </source>
</evidence>
<dbReference type="InterPro" id="IPR007527">
    <property type="entry name" value="Znf_SWIM"/>
</dbReference>
<comment type="caution">
    <text evidence="7">The sequence shown here is derived from an EMBL/GenBank/DDBJ whole genome shotgun (WGS) entry which is preliminary data.</text>
</comment>
<organism evidence="7">
    <name type="scientific">Sesamum latifolium</name>
    <dbReference type="NCBI Taxonomy" id="2727402"/>
    <lineage>
        <taxon>Eukaryota</taxon>
        <taxon>Viridiplantae</taxon>
        <taxon>Streptophyta</taxon>
        <taxon>Embryophyta</taxon>
        <taxon>Tracheophyta</taxon>
        <taxon>Spermatophyta</taxon>
        <taxon>Magnoliopsida</taxon>
        <taxon>eudicotyledons</taxon>
        <taxon>Gunneridae</taxon>
        <taxon>Pentapetalae</taxon>
        <taxon>asterids</taxon>
        <taxon>lamiids</taxon>
        <taxon>Lamiales</taxon>
        <taxon>Pedaliaceae</taxon>
        <taxon>Sesamum</taxon>
    </lineage>
</organism>
<dbReference type="InterPro" id="IPR006564">
    <property type="entry name" value="Znf_PMZ"/>
</dbReference>
<name>A0AAW2VYM7_9LAMI</name>
<evidence type="ECO:0000256" key="5">
    <source>
        <dbReference type="SAM" id="MobiDB-lite"/>
    </source>
</evidence>
<feature type="domain" description="SWIM-type" evidence="6">
    <location>
        <begin position="346"/>
        <end position="384"/>
    </location>
</feature>
<dbReference type="Pfam" id="PF03108">
    <property type="entry name" value="DBD_Tnp_Mut"/>
    <property type="match status" value="1"/>
</dbReference>
<keyword evidence="2 4" id="KW-0863">Zinc-finger</keyword>